<dbReference type="Pfam" id="PF00535">
    <property type="entry name" value="Glycos_transf_2"/>
    <property type="match status" value="1"/>
</dbReference>
<dbReference type="PANTHER" id="PTHR43630:SF1">
    <property type="entry name" value="POLY-BETA-1,6-N-ACETYL-D-GLUCOSAMINE SYNTHASE"/>
    <property type="match status" value="1"/>
</dbReference>
<evidence type="ECO:0000313" key="5">
    <source>
        <dbReference type="EMBL" id="QIP39258.1"/>
    </source>
</evidence>
<organism evidence="5 6">
    <name type="scientific">Rhodococcus erythropolis</name>
    <name type="common">Arthrobacter picolinophilus</name>
    <dbReference type="NCBI Taxonomy" id="1833"/>
    <lineage>
        <taxon>Bacteria</taxon>
        <taxon>Bacillati</taxon>
        <taxon>Actinomycetota</taxon>
        <taxon>Actinomycetes</taxon>
        <taxon>Mycobacteriales</taxon>
        <taxon>Nocardiaceae</taxon>
        <taxon>Rhodococcus</taxon>
        <taxon>Rhodococcus erythropolis group</taxon>
    </lineage>
</organism>
<keyword evidence="2" id="KW-0328">Glycosyltransferase</keyword>
<dbReference type="CDD" id="cd00761">
    <property type="entry name" value="Glyco_tranf_GTA_type"/>
    <property type="match status" value="1"/>
</dbReference>
<accession>A0A6G9CQU2</accession>
<evidence type="ECO:0000256" key="2">
    <source>
        <dbReference type="ARBA" id="ARBA00022676"/>
    </source>
</evidence>
<dbReference type="InterPro" id="IPR001173">
    <property type="entry name" value="Glyco_trans_2-like"/>
</dbReference>
<sequence length="284" mass="31666">MDIGTLSVVVPVYNEEDYIAGCLESLACQGDEILEIIVVDNNSTDRTPEIARSFEQRDSRIRYLVEPRQGVVHARNAGFDIAVGEFIGRVDADSRVAPGWARAVRSSFASHDLDAVTGFSLFYESPFSGLQRAAVNKAEARGDFHGIKPAHALTGSNMAIRATSWRSIRDKVSDRTDIHEDVDLSLCLMKAGMQFGTDLDMRSEISGRRGETGPIEFLSYNKASVTTLEYHQAMTTRLRLMILKTSILHALLWPAYRMYDRQTDRLSWRKLLSGSGARTMPVDS</sequence>
<keyword evidence="3 5" id="KW-0808">Transferase</keyword>
<dbReference type="AlphaFoldDB" id="A0A6G9CQU2"/>
<name>A0A6G9CQU2_RHOER</name>
<evidence type="ECO:0000313" key="6">
    <source>
        <dbReference type="Proteomes" id="UP000502345"/>
    </source>
</evidence>
<dbReference type="Gene3D" id="3.90.550.10">
    <property type="entry name" value="Spore Coat Polysaccharide Biosynthesis Protein SpsA, Chain A"/>
    <property type="match status" value="1"/>
</dbReference>
<reference evidence="5 6" key="1">
    <citation type="submission" date="2020-03" db="EMBL/GenBank/DDBJ databases">
        <title>Screen low temperature-resistant strains for efficient degradation of petroleum hydrocarbons under the low temperature.</title>
        <authorList>
            <person name="Wang Y."/>
            <person name="Chen J."/>
        </authorList>
    </citation>
    <scope>NUCLEOTIDE SEQUENCE [LARGE SCALE GENOMIC DNA]</scope>
    <source>
        <strain evidence="5 6">KB1</strain>
    </source>
</reference>
<evidence type="ECO:0000259" key="4">
    <source>
        <dbReference type="Pfam" id="PF00535"/>
    </source>
</evidence>
<comment type="similarity">
    <text evidence="1">Belongs to the glycosyltransferase 2 family.</text>
</comment>
<protein>
    <submittedName>
        <fullName evidence="5">Glycosyl transferase</fullName>
    </submittedName>
</protein>
<dbReference type="InterPro" id="IPR029044">
    <property type="entry name" value="Nucleotide-diphossugar_trans"/>
</dbReference>
<dbReference type="EMBL" id="CP050124">
    <property type="protein sequence ID" value="QIP39258.1"/>
    <property type="molecule type" value="Genomic_DNA"/>
</dbReference>
<dbReference type="SUPFAM" id="SSF53448">
    <property type="entry name" value="Nucleotide-diphospho-sugar transferases"/>
    <property type="match status" value="1"/>
</dbReference>
<evidence type="ECO:0000256" key="1">
    <source>
        <dbReference type="ARBA" id="ARBA00006739"/>
    </source>
</evidence>
<dbReference type="RefSeq" id="WP_054188114.1">
    <property type="nucleotide sequence ID" value="NZ_CP050124.1"/>
</dbReference>
<proteinExistence type="inferred from homology"/>
<gene>
    <name evidence="5" type="ORF">G9444_2014</name>
</gene>
<dbReference type="Proteomes" id="UP000502345">
    <property type="component" value="Chromosome"/>
</dbReference>
<dbReference type="GO" id="GO:0016757">
    <property type="term" value="F:glycosyltransferase activity"/>
    <property type="evidence" value="ECO:0007669"/>
    <property type="project" value="UniProtKB-KW"/>
</dbReference>
<feature type="domain" description="Glycosyltransferase 2-like" evidence="4">
    <location>
        <begin position="7"/>
        <end position="161"/>
    </location>
</feature>
<dbReference type="PANTHER" id="PTHR43630">
    <property type="entry name" value="POLY-BETA-1,6-N-ACETYL-D-GLUCOSAMINE SYNTHASE"/>
    <property type="match status" value="1"/>
</dbReference>
<evidence type="ECO:0000256" key="3">
    <source>
        <dbReference type="ARBA" id="ARBA00022679"/>
    </source>
</evidence>